<dbReference type="PROSITE" id="PS50109">
    <property type="entry name" value="HIS_KIN"/>
    <property type="match status" value="1"/>
</dbReference>
<dbReference type="EC" id="2.7.13.3" evidence="3"/>
<feature type="domain" description="HAMP" evidence="13">
    <location>
        <begin position="129"/>
        <end position="196"/>
    </location>
</feature>
<evidence type="ECO:0000256" key="1">
    <source>
        <dbReference type="ARBA" id="ARBA00000085"/>
    </source>
</evidence>
<dbReference type="Gene3D" id="6.10.340.10">
    <property type="match status" value="1"/>
</dbReference>
<feature type="transmembrane region" description="Helical" evidence="10">
    <location>
        <begin position="68"/>
        <end position="92"/>
    </location>
</feature>
<feature type="transmembrane region" description="Helical" evidence="10">
    <location>
        <begin position="104"/>
        <end position="124"/>
    </location>
</feature>
<dbReference type="InterPro" id="IPR036890">
    <property type="entry name" value="HATPase_C_sf"/>
</dbReference>
<keyword evidence="10" id="KW-0472">Membrane</keyword>
<dbReference type="InterPro" id="IPR036097">
    <property type="entry name" value="HisK_dim/P_sf"/>
</dbReference>
<evidence type="ECO:0000256" key="10">
    <source>
        <dbReference type="SAM" id="Phobius"/>
    </source>
</evidence>
<dbReference type="InterPro" id="IPR013767">
    <property type="entry name" value="PAS_fold"/>
</dbReference>
<dbReference type="GO" id="GO:0000155">
    <property type="term" value="F:phosphorelay sensor kinase activity"/>
    <property type="evidence" value="ECO:0007669"/>
    <property type="project" value="InterPro"/>
</dbReference>
<feature type="domain" description="PAS" evidence="12">
    <location>
        <begin position="201"/>
        <end position="272"/>
    </location>
</feature>
<keyword evidence="7" id="KW-0418">Kinase</keyword>
<evidence type="ECO:0000256" key="6">
    <source>
        <dbReference type="ARBA" id="ARBA00022741"/>
    </source>
</evidence>
<keyword evidence="8" id="KW-0067">ATP-binding</keyword>
<dbReference type="EMBL" id="JACRDE010000570">
    <property type="protein sequence ID" value="MBI5252135.1"/>
    <property type="molecule type" value="Genomic_DNA"/>
</dbReference>
<evidence type="ECO:0000259" key="12">
    <source>
        <dbReference type="PROSITE" id="PS50112"/>
    </source>
</evidence>
<evidence type="ECO:0000256" key="2">
    <source>
        <dbReference type="ARBA" id="ARBA00004370"/>
    </source>
</evidence>
<keyword evidence="9" id="KW-0902">Two-component regulatory system</keyword>
<evidence type="ECO:0000256" key="3">
    <source>
        <dbReference type="ARBA" id="ARBA00012438"/>
    </source>
</evidence>
<dbReference type="Pfam" id="PF00512">
    <property type="entry name" value="HisKA"/>
    <property type="match status" value="1"/>
</dbReference>
<keyword evidence="6" id="KW-0547">Nucleotide-binding</keyword>
<sequence>MVMKFDSGPESKARSCVQGTAQSGLENAAPIKSWQPGWIVNTLGKIENFLPEPLKPKRGILLSFKNRILLSTLLILIGVVVIIGVTLQITVFPKLGGDPVAIRYLKIIHFLASVVVIAISWVFIELISKRIARPLTDLTRRADQISREAGASTLVSNGEVRTQQFEDENNAAMGDEIYQLTSSFNRMLVHLKASESRLRDSEEKYRFLFDNGPSPIFVIDSETAMILDVNARAGEEYQFTREELLNMSFADLGLDRDRAKTVSRLQQLFSTEVTLLPVAQHRRRDGSLFMVNYQASPVRYRNRPAVIAAVWDVTERLEKHAMVIQAGKMATLGEMATGIAHELNQPLNVIRLGCDYMNKIVKTGRTLSTDDMENITKELTSSVERASRIINHLRQFGRKADGMMVPTDINAPVRNVFALLGTQLQANGILWELNLAENLPHIVGDANRLEQVFINLILNAKDAILSRDTEFHENESQEKLIRVKSYLDHKRIVVTVTDTGPGIREQLKERIFEPFFTTKKMGEGTGLGLSISYGIIKEHQGIIEIDPHQQKGATFRMTFPLPKAESRNDENPAGR</sequence>
<keyword evidence="10" id="KW-1133">Transmembrane helix</keyword>
<name>A0A9D6Z5M1_9BACT</name>
<evidence type="ECO:0000256" key="7">
    <source>
        <dbReference type="ARBA" id="ARBA00022777"/>
    </source>
</evidence>
<keyword evidence="10" id="KW-0812">Transmembrane</keyword>
<dbReference type="Gene3D" id="3.30.565.10">
    <property type="entry name" value="Histidine kinase-like ATPase, C-terminal domain"/>
    <property type="match status" value="1"/>
</dbReference>
<dbReference type="SUPFAM" id="SSF55785">
    <property type="entry name" value="PYP-like sensor domain (PAS domain)"/>
    <property type="match status" value="1"/>
</dbReference>
<dbReference type="NCBIfam" id="TIGR00229">
    <property type="entry name" value="sensory_box"/>
    <property type="match status" value="1"/>
</dbReference>
<dbReference type="Pfam" id="PF02518">
    <property type="entry name" value="HATPase_c"/>
    <property type="match status" value="1"/>
</dbReference>
<dbReference type="InterPro" id="IPR000014">
    <property type="entry name" value="PAS"/>
</dbReference>
<feature type="domain" description="Histidine kinase" evidence="11">
    <location>
        <begin position="338"/>
        <end position="563"/>
    </location>
</feature>
<dbReference type="PRINTS" id="PR00344">
    <property type="entry name" value="BCTRLSENSOR"/>
</dbReference>
<dbReference type="Gene3D" id="3.30.450.20">
    <property type="entry name" value="PAS domain"/>
    <property type="match status" value="1"/>
</dbReference>
<dbReference type="PANTHER" id="PTHR43065">
    <property type="entry name" value="SENSOR HISTIDINE KINASE"/>
    <property type="match status" value="1"/>
</dbReference>
<dbReference type="SMART" id="SM00091">
    <property type="entry name" value="PAS"/>
    <property type="match status" value="1"/>
</dbReference>
<dbReference type="CDD" id="cd00130">
    <property type="entry name" value="PAS"/>
    <property type="match status" value="1"/>
</dbReference>
<evidence type="ECO:0000259" key="11">
    <source>
        <dbReference type="PROSITE" id="PS50109"/>
    </source>
</evidence>
<keyword evidence="5" id="KW-0808">Transferase</keyword>
<evidence type="ECO:0000256" key="5">
    <source>
        <dbReference type="ARBA" id="ARBA00022679"/>
    </source>
</evidence>
<evidence type="ECO:0000259" key="13">
    <source>
        <dbReference type="PROSITE" id="PS50885"/>
    </source>
</evidence>
<evidence type="ECO:0000313" key="15">
    <source>
        <dbReference type="Proteomes" id="UP000807825"/>
    </source>
</evidence>
<dbReference type="SUPFAM" id="SSF47384">
    <property type="entry name" value="Homodimeric domain of signal transducing histidine kinase"/>
    <property type="match status" value="1"/>
</dbReference>
<dbReference type="SMART" id="SM00388">
    <property type="entry name" value="HisKA"/>
    <property type="match status" value="1"/>
</dbReference>
<dbReference type="SUPFAM" id="SSF55874">
    <property type="entry name" value="ATPase domain of HSP90 chaperone/DNA topoisomerase II/histidine kinase"/>
    <property type="match status" value="1"/>
</dbReference>
<organism evidence="14 15">
    <name type="scientific">Desulfomonile tiedjei</name>
    <dbReference type="NCBI Taxonomy" id="2358"/>
    <lineage>
        <taxon>Bacteria</taxon>
        <taxon>Pseudomonadati</taxon>
        <taxon>Thermodesulfobacteriota</taxon>
        <taxon>Desulfomonilia</taxon>
        <taxon>Desulfomonilales</taxon>
        <taxon>Desulfomonilaceae</taxon>
        <taxon>Desulfomonile</taxon>
    </lineage>
</organism>
<comment type="catalytic activity">
    <reaction evidence="1">
        <text>ATP + protein L-histidine = ADP + protein N-phospho-L-histidine.</text>
        <dbReference type="EC" id="2.7.13.3"/>
    </reaction>
</comment>
<accession>A0A9D6Z5M1</accession>
<dbReference type="InterPro" id="IPR003661">
    <property type="entry name" value="HisK_dim/P_dom"/>
</dbReference>
<dbReference type="GO" id="GO:0006355">
    <property type="term" value="P:regulation of DNA-templated transcription"/>
    <property type="evidence" value="ECO:0007669"/>
    <property type="project" value="InterPro"/>
</dbReference>
<dbReference type="PROSITE" id="PS50112">
    <property type="entry name" value="PAS"/>
    <property type="match status" value="1"/>
</dbReference>
<dbReference type="Proteomes" id="UP000807825">
    <property type="component" value="Unassembled WGS sequence"/>
</dbReference>
<dbReference type="PANTHER" id="PTHR43065:SF46">
    <property type="entry name" value="C4-DICARBOXYLATE TRANSPORT SENSOR PROTEIN DCTB"/>
    <property type="match status" value="1"/>
</dbReference>
<proteinExistence type="predicted"/>
<dbReference type="CDD" id="cd00082">
    <property type="entry name" value="HisKA"/>
    <property type="match status" value="1"/>
</dbReference>
<dbReference type="InterPro" id="IPR005467">
    <property type="entry name" value="His_kinase_dom"/>
</dbReference>
<dbReference type="PROSITE" id="PS50885">
    <property type="entry name" value="HAMP"/>
    <property type="match status" value="1"/>
</dbReference>
<dbReference type="InterPro" id="IPR003594">
    <property type="entry name" value="HATPase_dom"/>
</dbReference>
<reference evidence="14" key="1">
    <citation type="submission" date="2020-07" db="EMBL/GenBank/DDBJ databases">
        <title>Huge and variable diversity of episymbiotic CPR bacteria and DPANN archaea in groundwater ecosystems.</title>
        <authorList>
            <person name="He C.Y."/>
            <person name="Keren R."/>
            <person name="Whittaker M."/>
            <person name="Farag I.F."/>
            <person name="Doudna J."/>
            <person name="Cate J.H.D."/>
            <person name="Banfield J.F."/>
        </authorList>
    </citation>
    <scope>NUCLEOTIDE SEQUENCE</scope>
    <source>
        <strain evidence="14">NC_groundwater_1664_Pr3_B-0.1um_52_9</strain>
    </source>
</reference>
<dbReference type="Pfam" id="PF00989">
    <property type="entry name" value="PAS"/>
    <property type="match status" value="1"/>
</dbReference>
<evidence type="ECO:0000256" key="9">
    <source>
        <dbReference type="ARBA" id="ARBA00023012"/>
    </source>
</evidence>
<evidence type="ECO:0000256" key="8">
    <source>
        <dbReference type="ARBA" id="ARBA00022840"/>
    </source>
</evidence>
<comment type="caution">
    <text evidence="14">The sequence shown here is derived from an EMBL/GenBank/DDBJ whole genome shotgun (WGS) entry which is preliminary data.</text>
</comment>
<dbReference type="SMART" id="SM00387">
    <property type="entry name" value="HATPase_c"/>
    <property type="match status" value="1"/>
</dbReference>
<dbReference type="SMART" id="SM00304">
    <property type="entry name" value="HAMP"/>
    <property type="match status" value="1"/>
</dbReference>
<dbReference type="InterPro" id="IPR035965">
    <property type="entry name" value="PAS-like_dom_sf"/>
</dbReference>
<dbReference type="GO" id="GO:0005524">
    <property type="term" value="F:ATP binding"/>
    <property type="evidence" value="ECO:0007669"/>
    <property type="project" value="UniProtKB-KW"/>
</dbReference>
<comment type="subcellular location">
    <subcellularLocation>
        <location evidence="2">Membrane</location>
    </subcellularLocation>
</comment>
<gene>
    <name evidence="14" type="ORF">HY912_21785</name>
</gene>
<dbReference type="Pfam" id="PF00672">
    <property type="entry name" value="HAMP"/>
    <property type="match status" value="1"/>
</dbReference>
<evidence type="ECO:0000256" key="4">
    <source>
        <dbReference type="ARBA" id="ARBA00022553"/>
    </source>
</evidence>
<protein>
    <recommendedName>
        <fullName evidence="3">histidine kinase</fullName>
        <ecNumber evidence="3">2.7.13.3</ecNumber>
    </recommendedName>
</protein>
<dbReference type="GO" id="GO:0016020">
    <property type="term" value="C:membrane"/>
    <property type="evidence" value="ECO:0007669"/>
    <property type="project" value="UniProtKB-SubCell"/>
</dbReference>
<keyword evidence="4" id="KW-0597">Phosphoprotein</keyword>
<dbReference type="InterPro" id="IPR003660">
    <property type="entry name" value="HAMP_dom"/>
</dbReference>
<evidence type="ECO:0000313" key="14">
    <source>
        <dbReference type="EMBL" id="MBI5252135.1"/>
    </source>
</evidence>
<dbReference type="Gene3D" id="1.10.287.130">
    <property type="match status" value="1"/>
</dbReference>
<dbReference type="InterPro" id="IPR004358">
    <property type="entry name" value="Sig_transdc_His_kin-like_C"/>
</dbReference>
<dbReference type="AlphaFoldDB" id="A0A9D6Z5M1"/>